<evidence type="ECO:0000259" key="1">
    <source>
        <dbReference type="Pfam" id="PF15579"/>
    </source>
</evidence>
<dbReference type="InterPro" id="IPR028969">
    <property type="entry name" value="Imm52"/>
</dbReference>
<keyword evidence="3" id="KW-1185">Reference proteome</keyword>
<dbReference type="Proteomes" id="UP001257234">
    <property type="component" value="Unassembled WGS sequence"/>
</dbReference>
<proteinExistence type="predicted"/>
<organism evidence="2 3">
    <name type="scientific">Christiangramia sediminicola</name>
    <dbReference type="NCBI Taxonomy" id="3073267"/>
    <lineage>
        <taxon>Bacteria</taxon>
        <taxon>Pseudomonadati</taxon>
        <taxon>Bacteroidota</taxon>
        <taxon>Flavobacteriia</taxon>
        <taxon>Flavobacteriales</taxon>
        <taxon>Flavobacteriaceae</taxon>
        <taxon>Christiangramia</taxon>
    </lineage>
</organism>
<dbReference type="RefSeq" id="WP_309562521.1">
    <property type="nucleotide sequence ID" value="NZ_JAVJIU010000004.1"/>
</dbReference>
<dbReference type="EMBL" id="JAVJIU010000004">
    <property type="protein sequence ID" value="MDR5591663.1"/>
    <property type="molecule type" value="Genomic_DNA"/>
</dbReference>
<protein>
    <recommendedName>
        <fullName evidence="1">Immunity protein 52 domain-containing protein</fullName>
    </recommendedName>
</protein>
<evidence type="ECO:0000313" key="3">
    <source>
        <dbReference type="Proteomes" id="UP001257234"/>
    </source>
</evidence>
<gene>
    <name evidence="2" type="ORF">RE431_13530</name>
</gene>
<accession>A0ABU1ETE3</accession>
<evidence type="ECO:0000313" key="2">
    <source>
        <dbReference type="EMBL" id="MDR5591663.1"/>
    </source>
</evidence>
<dbReference type="Pfam" id="PF15579">
    <property type="entry name" value="Imm52"/>
    <property type="match status" value="1"/>
</dbReference>
<sequence length="208" mass="24041">MNNENFYIGLYWNNDKSNKSIIKNKILQTISELGHFKTGLKNWYSTRKPQKGADIPKLNEETFDYFFESAKLEDDHGNHLENLGFKFYLTSDLNFGKANVLSISCGLNDSIVPNSIVLDLKIDKYDQELLKIFIKLINIWNPEFGLINSPKFFNLTDKLARGDKEVGIVTFFRSYSEILDLDVLEVKKIDKGYLSFIKNSNISNFSKK</sequence>
<feature type="domain" description="Immunity protein 52" evidence="1">
    <location>
        <begin position="4"/>
        <end position="174"/>
    </location>
</feature>
<comment type="caution">
    <text evidence="2">The sequence shown here is derived from an EMBL/GenBank/DDBJ whole genome shotgun (WGS) entry which is preliminary data.</text>
</comment>
<reference evidence="3" key="1">
    <citation type="submission" date="2023-07" db="EMBL/GenBank/DDBJ databases">
        <title>Christiangramia sp. SM2212., a novel bacterium of the family Flavobacteriaceae isolated from the sea sediment.</title>
        <authorList>
            <person name="Wang J."/>
            <person name="Zhang X."/>
        </authorList>
    </citation>
    <scope>NUCLEOTIDE SEQUENCE [LARGE SCALE GENOMIC DNA]</scope>
    <source>
        <strain evidence="3">SM2212</strain>
    </source>
</reference>
<name>A0ABU1ETE3_9FLAO</name>